<dbReference type="AlphaFoldDB" id="A0A249MYK3"/>
<comment type="similarity">
    <text evidence="1">Belongs to the metallo-beta-lactamase superfamily. Class-B beta-lactamase family.</text>
</comment>
<dbReference type="Pfam" id="PF00753">
    <property type="entry name" value="Lactamase_B"/>
    <property type="match status" value="1"/>
</dbReference>
<dbReference type="PANTHER" id="PTHR42951:SF4">
    <property type="entry name" value="ACYL-COENZYME A THIOESTERASE MBLAC2"/>
    <property type="match status" value="1"/>
</dbReference>
<dbReference type="GO" id="GO:0016787">
    <property type="term" value="F:hydrolase activity"/>
    <property type="evidence" value="ECO:0007669"/>
    <property type="project" value="UniProtKB-KW"/>
</dbReference>
<evidence type="ECO:0000313" key="4">
    <source>
        <dbReference type="EMBL" id="ASY46199.1"/>
    </source>
</evidence>
<accession>A0A249MYK3</accession>
<evidence type="ECO:0000256" key="1">
    <source>
        <dbReference type="ARBA" id="ARBA00005250"/>
    </source>
</evidence>
<name>A0A249MYK3_SPHXE</name>
<dbReference type="EMBL" id="CP022746">
    <property type="protein sequence ID" value="ASY46199.1"/>
    <property type="molecule type" value="Genomic_DNA"/>
</dbReference>
<feature type="signal peptide" evidence="2">
    <location>
        <begin position="1"/>
        <end position="22"/>
    </location>
</feature>
<dbReference type="InterPro" id="IPR036866">
    <property type="entry name" value="RibonucZ/Hydroxyglut_hydro"/>
</dbReference>
<dbReference type="Gene3D" id="3.60.15.10">
    <property type="entry name" value="Ribonuclease Z/Hydroxyacylglutathione hydrolase-like"/>
    <property type="match status" value="1"/>
</dbReference>
<dbReference type="InterPro" id="IPR050855">
    <property type="entry name" value="NDM-1-like"/>
</dbReference>
<dbReference type="SUPFAM" id="SSF56281">
    <property type="entry name" value="Metallo-hydrolase/oxidoreductase"/>
    <property type="match status" value="1"/>
</dbReference>
<keyword evidence="2" id="KW-0732">Signal</keyword>
<dbReference type="RefSeq" id="WP_017182474.1">
    <property type="nucleotide sequence ID" value="NZ_CP022746.1"/>
</dbReference>
<feature type="chain" id="PRO_5012377133" evidence="2">
    <location>
        <begin position="23"/>
        <end position="362"/>
    </location>
</feature>
<dbReference type="InterPro" id="IPR001279">
    <property type="entry name" value="Metallo-B-lactamas"/>
</dbReference>
<evidence type="ECO:0000256" key="2">
    <source>
        <dbReference type="SAM" id="SignalP"/>
    </source>
</evidence>
<reference evidence="4 5" key="1">
    <citation type="submission" date="2017-08" db="EMBL/GenBank/DDBJ databases">
        <title>Whole Genome Sequence of Sphingobium hydrophobicum C1: Insights into Adaption to the Electronic-waste Contaminated Sediment.</title>
        <authorList>
            <person name="Song D."/>
            <person name="Chen X."/>
            <person name="Xu M."/>
        </authorList>
    </citation>
    <scope>NUCLEOTIDE SEQUENCE [LARGE SCALE GENOMIC DNA]</scope>
    <source>
        <strain evidence="4 5">C1</strain>
    </source>
</reference>
<protein>
    <submittedName>
        <fullName evidence="4">MBL fold metallo-hydrolase</fullName>
    </submittedName>
</protein>
<evidence type="ECO:0000313" key="5">
    <source>
        <dbReference type="Proteomes" id="UP000217141"/>
    </source>
</evidence>
<dbReference type="GO" id="GO:0017001">
    <property type="term" value="P:antibiotic catabolic process"/>
    <property type="evidence" value="ECO:0007669"/>
    <property type="project" value="UniProtKB-ARBA"/>
</dbReference>
<dbReference type="Proteomes" id="UP000217141">
    <property type="component" value="Chromosome II"/>
</dbReference>
<organism evidence="4 5">
    <name type="scientific">Sphingobium xenophagum</name>
    <dbReference type="NCBI Taxonomy" id="121428"/>
    <lineage>
        <taxon>Bacteria</taxon>
        <taxon>Pseudomonadati</taxon>
        <taxon>Pseudomonadota</taxon>
        <taxon>Alphaproteobacteria</taxon>
        <taxon>Sphingomonadales</taxon>
        <taxon>Sphingomonadaceae</taxon>
        <taxon>Sphingobium</taxon>
    </lineage>
</organism>
<dbReference type="SMART" id="SM00849">
    <property type="entry name" value="Lactamase_B"/>
    <property type="match status" value="1"/>
</dbReference>
<proteinExistence type="inferred from homology"/>
<sequence>MRFRQTLTAFLALSTALTPAVAQTTASSFSVNPNGGRPEIHNVEEMRKMGGYTAPGARAYADMAAEAGGKLWPVTLYYRCQAVRTRKPVRAAMPKPIAVFDNVYSIGTGENNIWAIDTKDGIILLDALTTEEDAKNVIVKNMQTLGLDPKRIRIILITHNHLDHFGGAAYLKALSGAKLAMSEADWTAEVKWGTLPVKAADDFYLTDGQTITLGDQTLTVLLTPGHTPGTVSLLFPVKDKGVPHMASLFGGQGSPRDVASLLEFRRSLNHFADYTDLMQADVVLSNHTVGDDGLVRVAALQKRKAGDPNPYVVGREGVVRYDAEWRACLSADIDEAVFKAAPGSLNPILSGQPPKQVVETAK</sequence>
<evidence type="ECO:0000259" key="3">
    <source>
        <dbReference type="SMART" id="SM00849"/>
    </source>
</evidence>
<gene>
    <name evidence="4" type="ORF">CJD35_17105</name>
</gene>
<keyword evidence="4" id="KW-0378">Hydrolase</keyword>
<dbReference type="KEGG" id="shyd:CJD35_17105"/>
<dbReference type="PANTHER" id="PTHR42951">
    <property type="entry name" value="METALLO-BETA-LACTAMASE DOMAIN-CONTAINING"/>
    <property type="match status" value="1"/>
</dbReference>
<dbReference type="CDD" id="cd16280">
    <property type="entry name" value="metallo-hydrolase-like_MBL-fold"/>
    <property type="match status" value="1"/>
</dbReference>
<feature type="domain" description="Metallo-beta-lactamase" evidence="3">
    <location>
        <begin position="110"/>
        <end position="287"/>
    </location>
</feature>